<dbReference type="Gene3D" id="3.50.50.60">
    <property type="entry name" value="FAD/NAD(P)-binding domain"/>
    <property type="match status" value="2"/>
</dbReference>
<feature type="transmembrane region" description="Helical" evidence="7">
    <location>
        <begin position="6"/>
        <end position="24"/>
    </location>
</feature>
<keyword evidence="3" id="KW-0732">Signal</keyword>
<dbReference type="InterPro" id="IPR052206">
    <property type="entry name" value="Retinol_saturase"/>
</dbReference>
<evidence type="ECO:0000256" key="1">
    <source>
        <dbReference type="ARBA" id="ARBA00005855"/>
    </source>
</evidence>
<keyword evidence="2" id="KW-0285">Flavoprotein</keyword>
<accession>A0ABP0F361</accession>
<evidence type="ECO:0000256" key="5">
    <source>
        <dbReference type="ARBA" id="ARBA00022857"/>
    </source>
</evidence>
<keyword evidence="7" id="KW-0812">Transmembrane</keyword>
<keyword evidence="7" id="KW-1133">Transmembrane helix</keyword>
<dbReference type="SUPFAM" id="SSF51905">
    <property type="entry name" value="FAD/NAD(P)-binding domain"/>
    <property type="match status" value="1"/>
</dbReference>
<comment type="caution">
    <text evidence="8">The sequence shown here is derived from an EMBL/GenBank/DDBJ whole genome shotgun (WGS) entry which is preliminary data.</text>
</comment>
<keyword evidence="7" id="KW-0472">Membrane</keyword>
<dbReference type="PANTHER" id="PTHR46091">
    <property type="entry name" value="BLR7054 PROTEIN"/>
    <property type="match status" value="1"/>
</dbReference>
<keyword evidence="9" id="KW-1185">Reference proteome</keyword>
<evidence type="ECO:0000256" key="2">
    <source>
        <dbReference type="ARBA" id="ARBA00022630"/>
    </source>
</evidence>
<evidence type="ECO:0000256" key="4">
    <source>
        <dbReference type="ARBA" id="ARBA00022827"/>
    </source>
</evidence>
<comment type="similarity">
    <text evidence="1">Belongs to the carotenoid/retinoid oxidoreductase family. CrtISO subfamily.</text>
</comment>
<dbReference type="Pfam" id="PF13450">
    <property type="entry name" value="NAD_binding_8"/>
    <property type="match status" value="1"/>
</dbReference>
<organism evidence="8 9">
    <name type="scientific">Clavelina lepadiformis</name>
    <name type="common">Light-bulb sea squirt</name>
    <name type="synonym">Ascidia lepadiformis</name>
    <dbReference type="NCBI Taxonomy" id="159417"/>
    <lineage>
        <taxon>Eukaryota</taxon>
        <taxon>Metazoa</taxon>
        <taxon>Chordata</taxon>
        <taxon>Tunicata</taxon>
        <taxon>Ascidiacea</taxon>
        <taxon>Aplousobranchia</taxon>
        <taxon>Clavelinidae</taxon>
        <taxon>Clavelina</taxon>
    </lineage>
</organism>
<protein>
    <recommendedName>
        <fullName evidence="10">All-trans-retinol 13,14-reductase</fullName>
    </recommendedName>
</protein>
<sequence>MDILLLVKGGAAVLVAIFMFKVIWKKLMHSKSKNPFEYNEKVVSRQIVTDEKERRKVLRKAFRPEFVPENLDAIVVGSGIGGLACAGLLARSGKRVLVLEKHDRAGGTTHTYETKGFEFDIGIHVVGDMAPGSVCRCFMDTLTDSQLEWVETHEHFDCVVLNMPERPIKMYNWVKGIKNSKKQLLADFPQEEKAIERFFELTRSCKAATNTLLMLKLLPKTLMNIASKLGLFQLFLRDYIYVSQNSLEQIIDQLTENKDLRTVLTYSFGDYGTLPKDTCFLMHGMLTNHLVRTGCYYPKGGPSEIAYQIIPGIERAGGVVLSGVKVEELLIEGGRACGVKVSKMSSSLKQEIRAPLVISAAGYFNTFKEMLPKSMSEKHGILQKLPCIKPGVSCLQVMVGLKGSPEELGLQAKNFWIVSSNDHGKATADYLALSQEDAANSEIPILFASFPGTKDPTWNERFPNKSTCVIVTFCNLAWFEEWQNDPAQNRGRVYNNFKSNFINQAWEQVVNVFPHLKDKVEYIEGGSPLSHVYYLNSMHGEMYGMDHNIERFQYENAINIRPETSIPGLYLTGQDIFTCGFSGAAFAGLLTASKVLDRYLMFDLLNHTKLVRKQSS</sequence>
<keyword evidence="6" id="KW-0520">NAD</keyword>
<keyword evidence="4" id="KW-0274">FAD</keyword>
<dbReference type="EMBL" id="CAWYQH010000001">
    <property type="protein sequence ID" value="CAK8672438.1"/>
    <property type="molecule type" value="Genomic_DNA"/>
</dbReference>
<name>A0ABP0F361_CLALP</name>
<reference evidence="8 9" key="1">
    <citation type="submission" date="2024-02" db="EMBL/GenBank/DDBJ databases">
        <authorList>
            <person name="Daric V."/>
            <person name="Darras S."/>
        </authorList>
    </citation>
    <scope>NUCLEOTIDE SEQUENCE [LARGE SCALE GENOMIC DNA]</scope>
</reference>
<evidence type="ECO:0000313" key="9">
    <source>
        <dbReference type="Proteomes" id="UP001642483"/>
    </source>
</evidence>
<evidence type="ECO:0000256" key="6">
    <source>
        <dbReference type="ARBA" id="ARBA00023027"/>
    </source>
</evidence>
<dbReference type="PANTHER" id="PTHR46091:SF3">
    <property type="entry name" value="AMINE OXIDASE DOMAIN-CONTAINING PROTEIN"/>
    <property type="match status" value="1"/>
</dbReference>
<proteinExistence type="inferred from homology"/>
<evidence type="ECO:0008006" key="10">
    <source>
        <dbReference type="Google" id="ProtNLM"/>
    </source>
</evidence>
<evidence type="ECO:0000256" key="7">
    <source>
        <dbReference type="SAM" id="Phobius"/>
    </source>
</evidence>
<dbReference type="Proteomes" id="UP001642483">
    <property type="component" value="Unassembled WGS sequence"/>
</dbReference>
<evidence type="ECO:0000256" key="3">
    <source>
        <dbReference type="ARBA" id="ARBA00022729"/>
    </source>
</evidence>
<keyword evidence="5" id="KW-0521">NADP</keyword>
<evidence type="ECO:0000313" key="8">
    <source>
        <dbReference type="EMBL" id="CAK8672438.1"/>
    </source>
</evidence>
<gene>
    <name evidence="8" type="ORF">CVLEPA_LOCUS1391</name>
</gene>
<dbReference type="InterPro" id="IPR036188">
    <property type="entry name" value="FAD/NAD-bd_sf"/>
</dbReference>